<proteinExistence type="predicted"/>
<dbReference type="Gene3D" id="1.10.287.2070">
    <property type="match status" value="1"/>
</dbReference>
<dbReference type="OrthoDB" id="10003330at2759"/>
<name>A0A1J1HKR9_9DIPT</name>
<reference evidence="1 2" key="1">
    <citation type="submission" date="2015-04" db="EMBL/GenBank/DDBJ databases">
        <authorList>
            <person name="Syromyatnikov M.Y."/>
            <person name="Popov V.N."/>
        </authorList>
    </citation>
    <scope>NUCLEOTIDE SEQUENCE [LARGE SCALE GENOMIC DNA]</scope>
</reference>
<dbReference type="GO" id="GO:0030036">
    <property type="term" value="P:actin cytoskeleton organization"/>
    <property type="evidence" value="ECO:0007669"/>
    <property type="project" value="TreeGrafter"/>
</dbReference>
<dbReference type="GO" id="GO:0005096">
    <property type="term" value="F:GTPase activator activity"/>
    <property type="evidence" value="ECO:0007669"/>
    <property type="project" value="TreeGrafter"/>
</dbReference>
<organism evidence="1 2">
    <name type="scientific">Clunio marinus</name>
    <dbReference type="NCBI Taxonomy" id="568069"/>
    <lineage>
        <taxon>Eukaryota</taxon>
        <taxon>Metazoa</taxon>
        <taxon>Ecdysozoa</taxon>
        <taxon>Arthropoda</taxon>
        <taxon>Hexapoda</taxon>
        <taxon>Insecta</taxon>
        <taxon>Pterygota</taxon>
        <taxon>Neoptera</taxon>
        <taxon>Endopterygota</taxon>
        <taxon>Diptera</taxon>
        <taxon>Nematocera</taxon>
        <taxon>Chironomoidea</taxon>
        <taxon>Chironomidae</taxon>
        <taxon>Clunio</taxon>
    </lineage>
</organism>
<evidence type="ECO:0000313" key="2">
    <source>
        <dbReference type="Proteomes" id="UP000183832"/>
    </source>
</evidence>
<dbReference type="Proteomes" id="UP000183832">
    <property type="component" value="Unassembled WGS sequence"/>
</dbReference>
<dbReference type="STRING" id="568069.A0A1J1HKR9"/>
<keyword evidence="2" id="KW-1185">Reference proteome</keyword>
<dbReference type="SUPFAM" id="SSF47769">
    <property type="entry name" value="SAM/Pointed domain"/>
    <property type="match status" value="1"/>
</dbReference>
<protein>
    <submittedName>
        <fullName evidence="1">CLUMA_CG001915, isoform A</fullName>
    </submittedName>
</protein>
<dbReference type="GO" id="GO:0035023">
    <property type="term" value="P:regulation of Rho protein signal transduction"/>
    <property type="evidence" value="ECO:0007669"/>
    <property type="project" value="TreeGrafter"/>
</dbReference>
<gene>
    <name evidence="1" type="ORF">CLUMA_CG001915</name>
</gene>
<dbReference type="InterPro" id="IPR013761">
    <property type="entry name" value="SAM/pointed_sf"/>
</dbReference>
<accession>A0A1J1HKR9</accession>
<evidence type="ECO:0000313" key="1">
    <source>
        <dbReference type="EMBL" id="CRK88130.1"/>
    </source>
</evidence>
<sequence length="178" mass="21265">MKLQAKKLRQVQETAKNKTVKVIEGFQFRPVSLHHFSQQHCLRRLQHVMKRTHTQKVINLHFPIDLSCVEKDHPFLEKDQLQALYRRLVVLNRSAAMRLDGQYNRNVNKIINRKLLPNHSLLHLSEITYHTCDFMNIRNDCNFLRSDFKSKLKTREKNEITVCSRMSMEKLQEMKLIN</sequence>
<dbReference type="AlphaFoldDB" id="A0A1J1HKR9"/>
<dbReference type="PANTHER" id="PTHR12659">
    <property type="entry name" value="RHO-TYPE GTPASE ACTIVATING PROTEIN"/>
    <property type="match status" value="1"/>
</dbReference>
<dbReference type="PANTHER" id="PTHR12659:SF7">
    <property type="entry name" value="CROSSVEINLESS C, ISOFORM C"/>
    <property type="match status" value="1"/>
</dbReference>
<dbReference type="EMBL" id="CVRI01000006">
    <property type="protein sequence ID" value="CRK88130.1"/>
    <property type="molecule type" value="Genomic_DNA"/>
</dbReference>